<accession>A0A286H1W3</accession>
<reference evidence="2 3" key="1">
    <citation type="submission" date="2017-09" db="EMBL/GenBank/DDBJ databases">
        <authorList>
            <person name="Ehlers B."/>
            <person name="Leendertz F.H."/>
        </authorList>
    </citation>
    <scope>NUCLEOTIDE SEQUENCE [LARGE SCALE GENOMIC DNA]</scope>
    <source>
        <strain evidence="2 3">USBA 140</strain>
    </source>
</reference>
<dbReference type="RefSeq" id="WP_097281777.1">
    <property type="nucleotide sequence ID" value="NZ_OCNJ01000022.1"/>
</dbReference>
<gene>
    <name evidence="2" type="ORF">SAMN05421508_12229</name>
</gene>
<evidence type="ECO:0000256" key="1">
    <source>
        <dbReference type="SAM" id="Phobius"/>
    </source>
</evidence>
<feature type="transmembrane region" description="Helical" evidence="1">
    <location>
        <begin position="131"/>
        <end position="152"/>
    </location>
</feature>
<proteinExistence type="predicted"/>
<keyword evidence="3" id="KW-1185">Reference proteome</keyword>
<name>A0A286H1W3_9PROT</name>
<dbReference type="Proteomes" id="UP000219621">
    <property type="component" value="Unassembled WGS sequence"/>
</dbReference>
<dbReference type="AlphaFoldDB" id="A0A286H1W3"/>
<sequence>MVQHLTLAAAALPDGPVASAPPDATAQIEAFWRHLRLKTAVYLAQAHGLPRPQAMEEARGVIESVRRDTHVPDRETALGQCLIAAAARAAALSRTLPLRPTVLPVAGLPMNPQPLAPILIAPSPVVGAARLWAMAAAAMVVPALAAFAALVLV</sequence>
<evidence type="ECO:0000313" key="3">
    <source>
        <dbReference type="Proteomes" id="UP000219621"/>
    </source>
</evidence>
<protein>
    <submittedName>
        <fullName evidence="2">Uncharacterized protein</fullName>
    </submittedName>
</protein>
<evidence type="ECO:0000313" key="2">
    <source>
        <dbReference type="EMBL" id="SOE01731.1"/>
    </source>
</evidence>
<keyword evidence="1" id="KW-0472">Membrane</keyword>
<keyword evidence="1" id="KW-0812">Transmembrane</keyword>
<organism evidence="2 3">
    <name type="scientific">Caenispirillum bisanense</name>
    <dbReference type="NCBI Taxonomy" id="414052"/>
    <lineage>
        <taxon>Bacteria</taxon>
        <taxon>Pseudomonadati</taxon>
        <taxon>Pseudomonadota</taxon>
        <taxon>Alphaproteobacteria</taxon>
        <taxon>Rhodospirillales</taxon>
        <taxon>Novispirillaceae</taxon>
        <taxon>Caenispirillum</taxon>
    </lineage>
</organism>
<keyword evidence="1" id="KW-1133">Transmembrane helix</keyword>
<dbReference type="EMBL" id="OCNJ01000022">
    <property type="protein sequence ID" value="SOE01731.1"/>
    <property type="molecule type" value="Genomic_DNA"/>
</dbReference>